<name>A0A8C8SPH7_9SAUR</name>
<dbReference type="Proteomes" id="UP000694393">
    <property type="component" value="Unplaced"/>
</dbReference>
<protein>
    <submittedName>
        <fullName evidence="1">Uncharacterized protein</fullName>
    </submittedName>
</protein>
<dbReference type="Ensembl" id="ENSPCET00000025870.1">
    <property type="protein sequence ID" value="ENSPCEP00000025030.1"/>
    <property type="gene ID" value="ENSPCEG00000018887.1"/>
</dbReference>
<accession>A0A8C8SPH7</accession>
<dbReference type="AlphaFoldDB" id="A0A8C8SPH7"/>
<reference evidence="1" key="1">
    <citation type="submission" date="2025-08" db="UniProtKB">
        <authorList>
            <consortium name="Ensembl"/>
        </authorList>
    </citation>
    <scope>IDENTIFICATION</scope>
</reference>
<reference evidence="1" key="2">
    <citation type="submission" date="2025-09" db="UniProtKB">
        <authorList>
            <consortium name="Ensembl"/>
        </authorList>
    </citation>
    <scope>IDENTIFICATION</scope>
</reference>
<sequence>MVDTEMTELEKQNKVLPLMHQEGLAKSCLKEILKQLLFSNVTITGHRKLTSEEAAYQNVNQQRAPVYTLIQEGDPVGHDVHLCTLAFKALANTKHTSRNTDTIIPKVNPIPTPIPPSTPNPRLVLLLFII</sequence>
<proteinExistence type="predicted"/>
<keyword evidence="2" id="KW-1185">Reference proteome</keyword>
<evidence type="ECO:0000313" key="2">
    <source>
        <dbReference type="Proteomes" id="UP000694393"/>
    </source>
</evidence>
<organism evidence="1 2">
    <name type="scientific">Pelusios castaneus</name>
    <name type="common">West African mud turtle</name>
    <dbReference type="NCBI Taxonomy" id="367368"/>
    <lineage>
        <taxon>Eukaryota</taxon>
        <taxon>Metazoa</taxon>
        <taxon>Chordata</taxon>
        <taxon>Craniata</taxon>
        <taxon>Vertebrata</taxon>
        <taxon>Euteleostomi</taxon>
        <taxon>Archelosauria</taxon>
        <taxon>Testudinata</taxon>
        <taxon>Testudines</taxon>
        <taxon>Pleurodira</taxon>
        <taxon>Pelomedusidae</taxon>
        <taxon>Pelusios</taxon>
    </lineage>
</organism>
<evidence type="ECO:0000313" key="1">
    <source>
        <dbReference type="Ensembl" id="ENSPCEP00000025030.1"/>
    </source>
</evidence>